<feature type="region of interest" description="Disordered" evidence="8">
    <location>
        <begin position="902"/>
        <end position="921"/>
    </location>
</feature>
<dbReference type="EC" id="3.4.19.12" evidence="7"/>
<evidence type="ECO:0000256" key="8">
    <source>
        <dbReference type="SAM" id="MobiDB-lite"/>
    </source>
</evidence>
<evidence type="ECO:0000256" key="5">
    <source>
        <dbReference type="ARBA" id="ARBA00022801"/>
    </source>
</evidence>
<accession>A0A2A2KHR4</accession>
<dbReference type="PROSITE" id="PS00972">
    <property type="entry name" value="USP_1"/>
    <property type="match status" value="1"/>
</dbReference>
<feature type="domain" description="USP" evidence="9">
    <location>
        <begin position="290"/>
        <end position="898"/>
    </location>
</feature>
<protein>
    <recommendedName>
        <fullName evidence="7">Ubiquitin carboxyl-terminal hydrolase</fullName>
        <ecNumber evidence="7">3.4.19.12</ecNumber>
    </recommendedName>
</protein>
<dbReference type="InterPro" id="IPR050185">
    <property type="entry name" value="Ub_carboxyl-term_hydrolase"/>
</dbReference>
<comment type="caution">
    <text evidence="11">The sequence shown here is derived from an EMBL/GenBank/DDBJ whole genome shotgun (WGS) entry which is preliminary data.</text>
</comment>
<dbReference type="Proteomes" id="UP000218231">
    <property type="component" value="Unassembled WGS sequence"/>
</dbReference>
<evidence type="ECO:0000259" key="9">
    <source>
        <dbReference type="PROSITE" id="PS50235"/>
    </source>
</evidence>
<comment type="similarity">
    <text evidence="2 7">Belongs to the peptidase C19 family.</text>
</comment>
<dbReference type="InterPro" id="IPR001394">
    <property type="entry name" value="Peptidase_C19_UCH"/>
</dbReference>
<dbReference type="PROSITE" id="PS50235">
    <property type="entry name" value="USP_3"/>
    <property type="match status" value="1"/>
</dbReference>
<dbReference type="Gene3D" id="3.30.2230.10">
    <property type="entry name" value="DUSP-like"/>
    <property type="match status" value="1"/>
</dbReference>
<dbReference type="InterPro" id="IPR028889">
    <property type="entry name" value="USP"/>
</dbReference>
<feature type="region of interest" description="Disordered" evidence="8">
    <location>
        <begin position="1"/>
        <end position="29"/>
    </location>
</feature>
<dbReference type="SUPFAM" id="SSF143791">
    <property type="entry name" value="DUSP-like"/>
    <property type="match status" value="1"/>
</dbReference>
<evidence type="ECO:0000256" key="7">
    <source>
        <dbReference type="RuleBase" id="RU366025"/>
    </source>
</evidence>
<feature type="compositionally biased region" description="Polar residues" evidence="8">
    <location>
        <begin position="902"/>
        <end position="911"/>
    </location>
</feature>
<proteinExistence type="inferred from homology"/>
<dbReference type="SMART" id="SM00695">
    <property type="entry name" value="DUSP"/>
    <property type="match status" value="1"/>
</dbReference>
<dbReference type="GO" id="GO:0006508">
    <property type="term" value="P:proteolysis"/>
    <property type="evidence" value="ECO:0007669"/>
    <property type="project" value="UniProtKB-KW"/>
</dbReference>
<evidence type="ECO:0000256" key="1">
    <source>
        <dbReference type="ARBA" id="ARBA00000707"/>
    </source>
</evidence>
<dbReference type="OrthoDB" id="265776at2759"/>
<dbReference type="PANTHER" id="PTHR21646">
    <property type="entry name" value="UBIQUITIN CARBOXYL-TERMINAL HYDROLASE"/>
    <property type="match status" value="1"/>
</dbReference>
<gene>
    <name evidence="11" type="ORF">WR25_19162</name>
</gene>
<evidence type="ECO:0000256" key="3">
    <source>
        <dbReference type="ARBA" id="ARBA00022670"/>
    </source>
</evidence>
<dbReference type="InterPro" id="IPR006615">
    <property type="entry name" value="Pept_C19_DUSP"/>
</dbReference>
<dbReference type="PROSITE" id="PS51283">
    <property type="entry name" value="DUSP"/>
    <property type="match status" value="1"/>
</dbReference>
<evidence type="ECO:0000256" key="2">
    <source>
        <dbReference type="ARBA" id="ARBA00009085"/>
    </source>
</evidence>
<evidence type="ECO:0000313" key="12">
    <source>
        <dbReference type="Proteomes" id="UP000218231"/>
    </source>
</evidence>
<dbReference type="InterPro" id="IPR038765">
    <property type="entry name" value="Papain-like_cys_pep_sf"/>
</dbReference>
<dbReference type="InterPro" id="IPR035927">
    <property type="entry name" value="DUSP-like_sf"/>
</dbReference>
<dbReference type="STRING" id="2018661.A0A2A2KHR4"/>
<dbReference type="InterPro" id="IPR018200">
    <property type="entry name" value="USP_CS"/>
</dbReference>
<evidence type="ECO:0000313" key="11">
    <source>
        <dbReference type="EMBL" id="PAV73399.1"/>
    </source>
</evidence>
<comment type="catalytic activity">
    <reaction evidence="1 7">
        <text>Thiol-dependent hydrolysis of ester, thioester, amide, peptide and isopeptide bonds formed by the C-terminal Gly of ubiquitin (a 76-residue protein attached to proteins as an intracellular targeting signal).</text>
        <dbReference type="EC" id="3.4.19.12"/>
    </reaction>
</comment>
<evidence type="ECO:0000259" key="10">
    <source>
        <dbReference type="PROSITE" id="PS51283"/>
    </source>
</evidence>
<organism evidence="11 12">
    <name type="scientific">Diploscapter pachys</name>
    <dbReference type="NCBI Taxonomy" id="2018661"/>
    <lineage>
        <taxon>Eukaryota</taxon>
        <taxon>Metazoa</taxon>
        <taxon>Ecdysozoa</taxon>
        <taxon>Nematoda</taxon>
        <taxon>Chromadorea</taxon>
        <taxon>Rhabditida</taxon>
        <taxon>Rhabditina</taxon>
        <taxon>Rhabditomorpha</taxon>
        <taxon>Rhabditoidea</taxon>
        <taxon>Rhabditidae</taxon>
        <taxon>Diploscapter</taxon>
    </lineage>
</organism>
<dbReference type="AlphaFoldDB" id="A0A2A2KHR4"/>
<keyword evidence="3 7" id="KW-0645">Protease</keyword>
<name>A0A2A2KHR4_9BILA</name>
<dbReference type="SUPFAM" id="SSF54001">
    <property type="entry name" value="Cysteine proteinases"/>
    <property type="match status" value="1"/>
</dbReference>
<keyword evidence="6 7" id="KW-0788">Thiol protease</keyword>
<reference evidence="11 12" key="1">
    <citation type="journal article" date="2017" name="Curr. Biol.">
        <title>Genome architecture and evolution of a unichromosomal asexual nematode.</title>
        <authorList>
            <person name="Fradin H."/>
            <person name="Zegar C."/>
            <person name="Gutwein M."/>
            <person name="Lucas J."/>
            <person name="Kovtun M."/>
            <person name="Corcoran D."/>
            <person name="Baugh L.R."/>
            <person name="Kiontke K."/>
            <person name="Gunsalus K."/>
            <person name="Fitch D.H."/>
            <person name="Piano F."/>
        </authorList>
    </citation>
    <scope>NUCLEOTIDE SEQUENCE [LARGE SCALE GENOMIC DNA]</scope>
    <source>
        <strain evidence="11">PF1309</strain>
    </source>
</reference>
<evidence type="ECO:0000256" key="6">
    <source>
        <dbReference type="ARBA" id="ARBA00022807"/>
    </source>
</evidence>
<dbReference type="GO" id="GO:0004843">
    <property type="term" value="F:cysteine-type deubiquitinase activity"/>
    <property type="evidence" value="ECO:0007669"/>
    <property type="project" value="UniProtKB-UniRule"/>
</dbReference>
<dbReference type="GO" id="GO:0016579">
    <property type="term" value="P:protein deubiquitination"/>
    <property type="evidence" value="ECO:0007669"/>
    <property type="project" value="InterPro"/>
</dbReference>
<feature type="region of interest" description="Disordered" evidence="8">
    <location>
        <begin position="621"/>
        <end position="663"/>
    </location>
</feature>
<dbReference type="Gene3D" id="3.90.70.10">
    <property type="entry name" value="Cysteine proteinases"/>
    <property type="match status" value="2"/>
</dbReference>
<feature type="compositionally biased region" description="Polar residues" evidence="8">
    <location>
        <begin position="1"/>
        <end position="23"/>
    </location>
</feature>
<feature type="compositionally biased region" description="Polar residues" evidence="8">
    <location>
        <begin position="628"/>
        <end position="641"/>
    </location>
</feature>
<dbReference type="PANTHER" id="PTHR21646:SF24">
    <property type="entry name" value="UBIQUITIN CARBOXYL-TERMINAL HYDROLASE"/>
    <property type="match status" value="1"/>
</dbReference>
<keyword evidence="4 7" id="KW-0833">Ubl conjugation pathway</keyword>
<feature type="domain" description="DUSP" evidence="10">
    <location>
        <begin position="40"/>
        <end position="148"/>
    </location>
</feature>
<dbReference type="EMBL" id="LIAE01008608">
    <property type="protein sequence ID" value="PAV73399.1"/>
    <property type="molecule type" value="Genomic_DNA"/>
</dbReference>
<dbReference type="Pfam" id="PF00443">
    <property type="entry name" value="UCH"/>
    <property type="match status" value="1"/>
</dbReference>
<keyword evidence="12" id="KW-1185">Reference proteome</keyword>
<dbReference type="PROSITE" id="PS00973">
    <property type="entry name" value="USP_2"/>
    <property type="match status" value="1"/>
</dbReference>
<sequence length="921" mass="103873">MTASEYEMNDNNSSGSGTGQQPDEGTAANGADRLKESYDKTIKPTQEDLKNLVIEVENASLNVGDKWYVLDHVWWKKLVEASRNGYPEDVPILNNSAISMTKKGKFYLKWGLHESVDYDTVPMKVFEFILSSYAVENKNRDIIEREVVAKPGGKPYIEIYPRHVTFVSSRDLSHKKVVDLAPTDTMETLRGKALAELKLTAYSTDQLRFYIQHSDRMELIDLSQNLDNYFDTAQEVIVDSIQNERWFYQDSQQPLFGNPVGPPTNFTSPFNGLGSSSSRSAYHNYIRGACGLQNLGNTCFMASALQCLSNVPPLTEYFLSDSYTKDINADNPLGAHGELAKAYGELMKQMWSGEITSFVPRRMKSIIGQFAPRFNGYQQQDAQELMAFLLDGLHEDLNRVKVKPYSEEDENIDKLSYIKQAEKAWASYKARNDSIVVDKVHGQLKSTLICPVCEKVSIKFDPFCYLSVPLPPKETSLKQRIVVMHPMQPERRWAKFMITMTRSTVVEDVLPMIRDSIRPKPPPETDPYMVFFAVPLGSDDIKVLTADAVVSAANTDIGSREVYAASVQHDPETATTVIIKNQNNVGRSLSLPLIFTVADPSVVTKKFLEDSAKKATERIFIDDKKKNGPQNAQVTTQQSTEPMDVDQPGAAASLNQSADEAKEDDGAPYKILIKSIQIDGAQSELIPFHDEVIAQETKKALEATGNPDHPLAAKTINIVFQWKEKHKFNTYRGNDLIDREINLPIRKDISLIECIDLFTRREQLGEEDSWYCPQCKKHERATKKLDLWKLPEILIVHLKRFQYSRFSRDKIDMNVSIPVKNFYLNDRVANEKHEPVAYSLIAISNHMGGLGGGHYTATALNKTTGKWYDFNDSTATKAPAPQDPLVDRLPYILVYRRQPKTDSNSTLSAATDANIDMETEE</sequence>
<keyword evidence="5 7" id="KW-0378">Hydrolase</keyword>
<evidence type="ECO:0000256" key="4">
    <source>
        <dbReference type="ARBA" id="ARBA00022786"/>
    </source>
</evidence>